<proteinExistence type="predicted"/>
<keyword evidence="1" id="KW-1133">Transmembrane helix</keyword>
<keyword evidence="4" id="KW-1185">Reference proteome</keyword>
<feature type="transmembrane region" description="Helical" evidence="1">
    <location>
        <begin position="20"/>
        <end position="38"/>
    </location>
</feature>
<evidence type="ECO:0000259" key="2">
    <source>
        <dbReference type="Pfam" id="PF20151"/>
    </source>
</evidence>
<dbReference type="Proteomes" id="UP000092993">
    <property type="component" value="Unassembled WGS sequence"/>
</dbReference>
<protein>
    <recommendedName>
        <fullName evidence="2">DUF6533 domain-containing protein</fullName>
    </recommendedName>
</protein>
<feature type="domain" description="DUF6533" evidence="2">
    <location>
        <begin position="19"/>
        <end position="65"/>
    </location>
</feature>
<keyword evidence="1" id="KW-0812">Transmembrane</keyword>
<dbReference type="AlphaFoldDB" id="A0A1C7LYI8"/>
<gene>
    <name evidence="3" type="ORF">A0H81_10175</name>
</gene>
<dbReference type="OrthoDB" id="2802637at2759"/>
<reference evidence="3 4" key="1">
    <citation type="submission" date="2016-03" db="EMBL/GenBank/DDBJ databases">
        <title>Whole genome sequencing of Grifola frondosa 9006-11.</title>
        <authorList>
            <person name="Min B."/>
            <person name="Park H."/>
            <person name="Kim J.-G."/>
            <person name="Cho H."/>
            <person name="Oh Y.-L."/>
            <person name="Kong W.-S."/>
            <person name="Choi I.-G."/>
        </authorList>
    </citation>
    <scope>NUCLEOTIDE SEQUENCE [LARGE SCALE GENOMIC DNA]</scope>
    <source>
        <strain evidence="3 4">9006-11</strain>
    </source>
</reference>
<evidence type="ECO:0000313" key="4">
    <source>
        <dbReference type="Proteomes" id="UP000092993"/>
    </source>
</evidence>
<dbReference type="Pfam" id="PF20151">
    <property type="entry name" value="DUF6533"/>
    <property type="match status" value="1"/>
</dbReference>
<accession>A0A1C7LYI8</accession>
<evidence type="ECO:0000313" key="3">
    <source>
        <dbReference type="EMBL" id="OBZ69775.1"/>
    </source>
</evidence>
<dbReference type="EMBL" id="LUGG01000015">
    <property type="protein sequence ID" value="OBZ69775.1"/>
    <property type="molecule type" value="Genomic_DNA"/>
</dbReference>
<name>A0A1C7LYI8_GRIFR</name>
<keyword evidence="1" id="KW-0472">Membrane</keyword>
<sequence length="93" mass="10959">MSDTQALFAAYDRLVVENYFIVASSAVLFFDFCLTFTSEVQCVWSRKRFSYTTLIFFLNRYTVLVERVVLLIEILLQTDINEVLYLFADSHTY</sequence>
<organism evidence="3 4">
    <name type="scientific">Grifola frondosa</name>
    <name type="common">Maitake</name>
    <name type="synonym">Polyporus frondosus</name>
    <dbReference type="NCBI Taxonomy" id="5627"/>
    <lineage>
        <taxon>Eukaryota</taxon>
        <taxon>Fungi</taxon>
        <taxon>Dikarya</taxon>
        <taxon>Basidiomycota</taxon>
        <taxon>Agaricomycotina</taxon>
        <taxon>Agaricomycetes</taxon>
        <taxon>Polyporales</taxon>
        <taxon>Grifolaceae</taxon>
        <taxon>Grifola</taxon>
    </lineage>
</organism>
<dbReference type="InterPro" id="IPR045340">
    <property type="entry name" value="DUF6533"/>
</dbReference>
<evidence type="ECO:0000256" key="1">
    <source>
        <dbReference type="SAM" id="Phobius"/>
    </source>
</evidence>
<comment type="caution">
    <text evidence="3">The sequence shown here is derived from an EMBL/GenBank/DDBJ whole genome shotgun (WGS) entry which is preliminary data.</text>
</comment>